<comment type="subcellular location">
    <subcellularLocation>
        <location evidence="9">Cytoplasm</location>
    </subcellularLocation>
</comment>
<keyword evidence="6 9" id="KW-0238">DNA-binding</keyword>
<dbReference type="FunFam" id="2.120.10.90:FF:000005">
    <property type="entry name" value="DNA topoisomerase 4 subunit A"/>
    <property type="match status" value="1"/>
</dbReference>
<evidence type="ECO:0000256" key="6">
    <source>
        <dbReference type="ARBA" id="ARBA00023125"/>
    </source>
</evidence>
<dbReference type="Gene3D" id="1.10.268.10">
    <property type="entry name" value="Topoisomerase, domain 3"/>
    <property type="match status" value="1"/>
</dbReference>
<comment type="caution">
    <text evidence="12">The sequence shown here is derived from an EMBL/GenBank/DDBJ whole genome shotgun (WGS) entry which is preliminary data.</text>
</comment>
<dbReference type="FunFam" id="3.30.1360.40:FF:000002">
    <property type="entry name" value="DNA gyrase subunit A"/>
    <property type="match status" value="1"/>
</dbReference>
<dbReference type="NCBIfam" id="NF004044">
    <property type="entry name" value="PRK05561.1"/>
    <property type="match status" value="1"/>
</dbReference>
<dbReference type="InterPro" id="IPR002205">
    <property type="entry name" value="Topo_IIA_dom_A"/>
</dbReference>
<reference evidence="12 13" key="1">
    <citation type="journal article" date="2016" name="Nat. Commun.">
        <title>Thousands of microbial genomes shed light on interconnected biogeochemical processes in an aquifer system.</title>
        <authorList>
            <person name="Anantharaman K."/>
            <person name="Brown C.T."/>
            <person name="Hug L.A."/>
            <person name="Sharon I."/>
            <person name="Castelle C.J."/>
            <person name="Probst A.J."/>
            <person name="Thomas B.C."/>
            <person name="Singh A."/>
            <person name="Wilkins M.J."/>
            <person name="Karaoz U."/>
            <person name="Brodie E.L."/>
            <person name="Williams K.H."/>
            <person name="Hubbard S.S."/>
            <person name="Banfield J.F."/>
        </authorList>
    </citation>
    <scope>NUCLEOTIDE SEQUENCE [LARGE SCALE GENOMIC DNA]</scope>
</reference>
<dbReference type="InterPro" id="IPR013760">
    <property type="entry name" value="Topo_IIA-like_dom_sf"/>
</dbReference>
<dbReference type="GO" id="GO:0005694">
    <property type="term" value="C:chromosome"/>
    <property type="evidence" value="ECO:0007669"/>
    <property type="project" value="InterPro"/>
</dbReference>
<dbReference type="InterPro" id="IPR013757">
    <property type="entry name" value="Topo_IIA_A_a_sf"/>
</dbReference>
<proteinExistence type="inferred from homology"/>
<comment type="caution">
    <text evidence="9">Lacks conserved residue(s) required for the propagation of feature annotation.</text>
</comment>
<comment type="similarity">
    <text evidence="2 9">Belongs to the type II topoisomerase GyrA/ParC subunit family.</text>
</comment>
<dbReference type="GO" id="GO:0006261">
    <property type="term" value="P:DNA-templated DNA replication"/>
    <property type="evidence" value="ECO:0007669"/>
    <property type="project" value="UniProtKB-UniRule"/>
</dbReference>
<dbReference type="GO" id="GO:0003677">
    <property type="term" value="F:DNA binding"/>
    <property type="evidence" value="ECO:0007669"/>
    <property type="project" value="UniProtKB-UniRule"/>
</dbReference>
<dbReference type="GO" id="GO:0034335">
    <property type="term" value="F:DNA negative supercoiling activity"/>
    <property type="evidence" value="ECO:0007669"/>
    <property type="project" value="UniProtKB-ARBA"/>
</dbReference>
<dbReference type="SMART" id="SM00434">
    <property type="entry name" value="TOP4c"/>
    <property type="match status" value="1"/>
</dbReference>
<dbReference type="Pfam" id="PF03989">
    <property type="entry name" value="DNA_gyraseA_C"/>
    <property type="match status" value="6"/>
</dbReference>
<dbReference type="SUPFAM" id="SSF101904">
    <property type="entry name" value="GyrA/ParC C-terminal domain-like"/>
    <property type="match status" value="1"/>
</dbReference>
<dbReference type="NCBIfam" id="NF004043">
    <property type="entry name" value="PRK05560.1"/>
    <property type="match status" value="1"/>
</dbReference>
<sequence length="797" mass="89069">MRESYLDYAMSVIVARALPDVRDGLKPVHRRVLFAMQGLGLRSTAKYRKSATVVGEVLGKYHPHGDTAVYDSLVRLAQDFSMRYRLVDGQGNFGSLDGDGAAAMRYTECRMTKEAEELLRDLDKETVDWMENYDASRKEPKVLPAYLPNLLLNGTVGIAVGMATSIPPHNLGELVDATVKLIETPSVSHTELMDIVQGPDFPTGGIIYDWKAIKEAYATGRGGIIIRAKADIEEMEGDRYRIIVTEIPYQVNKANLLQQFANLVNDKKIEGIKDLRDESDKDGVRIVIELKKEALPNKILNQLYNSSQLQETFHMNMLALVDGIEPRVLNLKSVLEYYLKHRQVVVRRRTEYDLRKAKEREHVLEGLSKALKNIDAIIKTIKQSETKEIAHKNLVKNFKLSIIQASAILEMKLSTLAGLERKKIEDELKEKRRLIAELEGILKSPKMILGIIKTELLEVKEKYNDERRTKLVKQPLGEFKVEDLIPDEKAMVVITKTGYVKRLTPDTYRTQSRGGKGVIGMTTKEEDIVEHLIACSTHDDIMFFTNKGRTFQTKIYELPVASRTAKGQALVNFLQLQTGEVATGVLTSSKKIDAKYLIMATKNGVVKKTEISEFTKVRKSGLIAINLKSDDELKWVHQSMGKDEIVLATSQGQSIRFAEKDIRPMGRNASGVRGIRLKKDDEVISMDIAYTPEGKEKLQLLVVSTFGLGKRTDLSQYKVQGRGGGGIKTLNVTEKTGPVVGAYVIKAESELDLVVISEKGQTLRTKLASIPTLGRATQGVRVMRLDKGDKIAGASLV</sequence>
<dbReference type="Gene3D" id="3.30.1360.40">
    <property type="match status" value="1"/>
</dbReference>
<evidence type="ECO:0000259" key="11">
    <source>
        <dbReference type="PROSITE" id="PS52040"/>
    </source>
</evidence>
<dbReference type="PANTHER" id="PTHR43493:SF5">
    <property type="entry name" value="DNA GYRASE SUBUNIT A, CHLOROPLASTIC_MITOCHONDRIAL"/>
    <property type="match status" value="1"/>
</dbReference>
<dbReference type="EC" id="5.6.2.2" evidence="9"/>
<accession>A0A1F5NT69</accession>
<dbReference type="InterPro" id="IPR035516">
    <property type="entry name" value="Gyrase/topoIV_suA_C"/>
</dbReference>
<dbReference type="GO" id="GO:0005737">
    <property type="term" value="C:cytoplasm"/>
    <property type="evidence" value="ECO:0007669"/>
    <property type="project" value="UniProtKB-SubCell"/>
</dbReference>
<evidence type="ECO:0000256" key="2">
    <source>
        <dbReference type="ARBA" id="ARBA00008263"/>
    </source>
</evidence>
<comment type="subunit">
    <text evidence="8">Heterotetramer composed of ParC and ParE.</text>
</comment>
<dbReference type="InterPro" id="IPR005743">
    <property type="entry name" value="GyrA"/>
</dbReference>
<evidence type="ECO:0000256" key="1">
    <source>
        <dbReference type="ARBA" id="ARBA00000185"/>
    </source>
</evidence>
<evidence type="ECO:0000256" key="10">
    <source>
        <dbReference type="PROSITE-ProRule" id="PRU01384"/>
    </source>
</evidence>
<dbReference type="GO" id="GO:0005524">
    <property type="term" value="F:ATP binding"/>
    <property type="evidence" value="ECO:0007669"/>
    <property type="project" value="UniProtKB-UniRule"/>
</dbReference>
<keyword evidence="9" id="KW-0963">Cytoplasm</keyword>
<keyword evidence="5 9" id="KW-0799">Topoisomerase</keyword>
<dbReference type="Proteomes" id="UP000177912">
    <property type="component" value="Unassembled WGS sequence"/>
</dbReference>
<dbReference type="AlphaFoldDB" id="A0A1F5NT69"/>
<comment type="catalytic activity">
    <reaction evidence="1 9 10">
        <text>ATP-dependent breakage, passage and rejoining of double-stranded DNA.</text>
        <dbReference type="EC" id="5.6.2.2"/>
    </reaction>
</comment>
<evidence type="ECO:0000313" key="13">
    <source>
        <dbReference type="Proteomes" id="UP000177912"/>
    </source>
</evidence>
<dbReference type="NCBIfam" id="TIGR01063">
    <property type="entry name" value="gyrA"/>
    <property type="match status" value="1"/>
</dbReference>
<dbReference type="HAMAP" id="MF_01897">
    <property type="entry name" value="GyrA"/>
    <property type="match status" value="1"/>
</dbReference>
<evidence type="ECO:0000256" key="7">
    <source>
        <dbReference type="ARBA" id="ARBA00023235"/>
    </source>
</evidence>
<gene>
    <name evidence="9" type="primary">gyrA</name>
    <name evidence="12" type="ORF">A2826_01905</name>
</gene>
<keyword evidence="3 9" id="KW-0547">Nucleotide-binding</keyword>
<evidence type="ECO:0000256" key="4">
    <source>
        <dbReference type="ARBA" id="ARBA00022840"/>
    </source>
</evidence>
<dbReference type="STRING" id="1817822.A2826_01905"/>
<dbReference type="PROSITE" id="PS52040">
    <property type="entry name" value="TOPO_IIA"/>
    <property type="match status" value="1"/>
</dbReference>
<dbReference type="Gene3D" id="3.90.199.10">
    <property type="entry name" value="Topoisomerase II, domain 5"/>
    <property type="match status" value="1"/>
</dbReference>
<comment type="subunit">
    <text evidence="9">Heterotetramer, composed of two GyrA and two GyrB chains. In the heterotetramer, GyrA contains the active site tyrosine that forms a transient covalent intermediate with DNA, while GyrB binds cofactors and catalyzes ATP hydrolysis.</text>
</comment>
<organism evidence="12 13">
    <name type="scientific">Candidatus Doudnabacteria bacterium RIFCSPHIGHO2_01_FULL_43_23</name>
    <dbReference type="NCBI Taxonomy" id="1817822"/>
    <lineage>
        <taxon>Bacteria</taxon>
        <taxon>Candidatus Doudnaibacteriota</taxon>
    </lineage>
</organism>
<keyword evidence="4 9" id="KW-0067">ATP-binding</keyword>
<dbReference type="Pfam" id="PF00521">
    <property type="entry name" value="DNA_topoisoIV"/>
    <property type="match status" value="1"/>
</dbReference>
<dbReference type="InterPro" id="IPR006691">
    <property type="entry name" value="GyrA/parC_rep"/>
</dbReference>
<dbReference type="FunFam" id="1.10.268.10:FF:000001">
    <property type="entry name" value="DNA gyrase subunit A"/>
    <property type="match status" value="1"/>
</dbReference>
<evidence type="ECO:0000256" key="3">
    <source>
        <dbReference type="ARBA" id="ARBA00022741"/>
    </source>
</evidence>
<feature type="active site" description="O-(5'-phospho-DNA)-tyrosine intermediate" evidence="9 10">
    <location>
        <position position="106"/>
    </location>
</feature>
<comment type="function">
    <text evidence="9">A type II topoisomerase that negatively supercoils closed circular double-stranded (ds) DNA in an ATP-dependent manner to modulate DNA topology and maintain chromosomes in an underwound state. Negative supercoiling favors strand separation, and DNA replication, transcription, recombination and repair, all of which involve strand separation. Also able to catalyze the interconversion of other topological isomers of dsDNA rings, including catenanes and knotted rings. Type II topoisomerases break and join 2 DNA strands simultaneously in an ATP-dependent manner.</text>
</comment>
<dbReference type="Gene3D" id="2.120.10.90">
    <property type="entry name" value="DNA gyrase/topoisomerase IV, subunit A, C-terminal"/>
    <property type="match status" value="1"/>
</dbReference>
<dbReference type="SUPFAM" id="SSF56719">
    <property type="entry name" value="Type II DNA topoisomerase"/>
    <property type="match status" value="1"/>
</dbReference>
<comment type="miscellaneous">
    <text evidence="9">Few gyrases are as efficient as E.coli at forming negative supercoils. Not all organisms have 2 type II topoisomerases; in organisms with a single type II topoisomerase this enzyme also has to decatenate newly replicated chromosomes.</text>
</comment>
<dbReference type="FunFam" id="3.90.199.10:FF:000001">
    <property type="entry name" value="DNA gyrase subunit A"/>
    <property type="match status" value="1"/>
</dbReference>
<evidence type="ECO:0000256" key="8">
    <source>
        <dbReference type="ARBA" id="ARBA00063644"/>
    </source>
</evidence>
<dbReference type="EMBL" id="MFEI01000019">
    <property type="protein sequence ID" value="OGE80847.1"/>
    <property type="molecule type" value="Genomic_DNA"/>
</dbReference>
<dbReference type="CDD" id="cd00187">
    <property type="entry name" value="TOP4c"/>
    <property type="match status" value="1"/>
</dbReference>
<dbReference type="GO" id="GO:0006265">
    <property type="term" value="P:DNA topological change"/>
    <property type="evidence" value="ECO:0007669"/>
    <property type="project" value="UniProtKB-UniRule"/>
</dbReference>
<dbReference type="InterPro" id="IPR050220">
    <property type="entry name" value="Type_II_DNA_Topoisomerases"/>
</dbReference>
<dbReference type="PANTHER" id="PTHR43493">
    <property type="entry name" value="DNA GYRASE/TOPOISOMERASE SUBUNIT A"/>
    <property type="match status" value="1"/>
</dbReference>
<dbReference type="GO" id="GO:0009330">
    <property type="term" value="C:DNA topoisomerase type II (double strand cut, ATP-hydrolyzing) complex"/>
    <property type="evidence" value="ECO:0007669"/>
    <property type="project" value="TreeGrafter"/>
</dbReference>
<protein>
    <recommendedName>
        <fullName evidence="9">DNA gyrase subunit A</fullName>
        <ecNumber evidence="9">5.6.2.2</ecNumber>
    </recommendedName>
</protein>
<evidence type="ECO:0000256" key="5">
    <source>
        <dbReference type="ARBA" id="ARBA00023029"/>
    </source>
</evidence>
<feature type="domain" description="Topo IIA-type catalytic" evidence="11">
    <location>
        <begin position="18"/>
        <end position="484"/>
    </location>
</feature>
<name>A0A1F5NT69_9BACT</name>
<keyword evidence="7 9" id="KW-0413">Isomerase</keyword>
<evidence type="ECO:0000256" key="9">
    <source>
        <dbReference type="HAMAP-Rule" id="MF_01897"/>
    </source>
</evidence>
<evidence type="ECO:0000313" key="12">
    <source>
        <dbReference type="EMBL" id="OGE80847.1"/>
    </source>
</evidence>
<dbReference type="InterPro" id="IPR013758">
    <property type="entry name" value="Topo_IIA_A/C_ab"/>
</dbReference>